<dbReference type="InterPro" id="IPR036388">
    <property type="entry name" value="WH-like_DNA-bd_sf"/>
</dbReference>
<evidence type="ECO:0000259" key="3">
    <source>
        <dbReference type="Pfam" id="PF17782"/>
    </source>
</evidence>
<dbReference type="SUPFAM" id="SSF102405">
    <property type="entry name" value="MCP/YpsA-like"/>
    <property type="match status" value="1"/>
</dbReference>
<dbReference type="PANTHER" id="PTHR43022">
    <property type="entry name" value="PROTEIN SMF"/>
    <property type="match status" value="1"/>
</dbReference>
<evidence type="ECO:0000256" key="1">
    <source>
        <dbReference type="ARBA" id="ARBA00006525"/>
    </source>
</evidence>
<evidence type="ECO:0000313" key="4">
    <source>
        <dbReference type="EMBL" id="QOR72076.1"/>
    </source>
</evidence>
<dbReference type="RefSeq" id="WP_193498720.1">
    <property type="nucleotide sequence ID" value="NZ_CP063169.1"/>
</dbReference>
<dbReference type="InterPro" id="IPR041614">
    <property type="entry name" value="DprA_WH"/>
</dbReference>
<keyword evidence="5" id="KW-1185">Reference proteome</keyword>
<organism evidence="4 5">
    <name type="scientific">Ruania alkalisoli</name>
    <dbReference type="NCBI Taxonomy" id="2779775"/>
    <lineage>
        <taxon>Bacteria</taxon>
        <taxon>Bacillati</taxon>
        <taxon>Actinomycetota</taxon>
        <taxon>Actinomycetes</taxon>
        <taxon>Micrococcales</taxon>
        <taxon>Ruaniaceae</taxon>
        <taxon>Ruania</taxon>
    </lineage>
</organism>
<evidence type="ECO:0000313" key="5">
    <source>
        <dbReference type="Proteomes" id="UP000593758"/>
    </source>
</evidence>
<dbReference type="AlphaFoldDB" id="A0A7M1SWV9"/>
<dbReference type="Gene3D" id="3.40.50.450">
    <property type="match status" value="1"/>
</dbReference>
<feature type="domain" description="Smf/DprA SLOG" evidence="2">
    <location>
        <begin position="104"/>
        <end position="313"/>
    </location>
</feature>
<dbReference type="EMBL" id="CP063169">
    <property type="protein sequence ID" value="QOR72076.1"/>
    <property type="molecule type" value="Genomic_DNA"/>
</dbReference>
<dbReference type="PANTHER" id="PTHR43022:SF1">
    <property type="entry name" value="PROTEIN SMF"/>
    <property type="match status" value="1"/>
</dbReference>
<dbReference type="InterPro" id="IPR003488">
    <property type="entry name" value="DprA"/>
</dbReference>
<dbReference type="Gene3D" id="1.10.10.10">
    <property type="entry name" value="Winged helix-like DNA-binding domain superfamily/Winged helix DNA-binding domain"/>
    <property type="match status" value="1"/>
</dbReference>
<accession>A0A7M1SWV9</accession>
<proteinExistence type="inferred from homology"/>
<name>A0A7M1SWV9_9MICO</name>
<sequence>MGEQRSTASNEEVLARIAWSRLTEPRDRAAGLLLATLGAVEALHWLDRARQPIDRAGALAEVSGIDPEVDAKAWSRAVARWAPRLRDLDPRRELQVITRLGGSVLIPGDPAWPPGLDDLGPEAPHCLWTRGDPALLAMPAVAVVGSRASTAYGNHVSAELVAGLVDGGRAVVSGGAFGIDATAHRATLAVHGTPVAVMAGGLDRFYPAANAAMLTQVAQEGVVVSEAPPGTAPMRQRFLSRNRLIAALAGATVVVEASWRSGALSTAHHALTIGRPLAAVPGPITSAASAGCHRLLREGAECVTAASEVLQLLAPLGSVAEQVRDVPAGLLDDLDQGQAQVLDALPVRAAVDESALVRASGLSQAQVRSALGYLELAGRVRRDGPRWRRAGS</sequence>
<gene>
    <name evidence="4" type="primary">dprA</name>
    <name evidence="4" type="ORF">IM660_07495</name>
</gene>
<reference evidence="4 5" key="1">
    <citation type="submission" date="2020-10" db="EMBL/GenBank/DDBJ databases">
        <title>Haloactinobacterium sp. RN3S43, a bacterium isolated from saline soil.</title>
        <authorList>
            <person name="Sun J.-Q."/>
        </authorList>
    </citation>
    <scope>NUCLEOTIDE SEQUENCE [LARGE SCALE GENOMIC DNA]</scope>
    <source>
        <strain evidence="4 5">RN3S43</strain>
    </source>
</reference>
<dbReference type="KEGG" id="halt:IM660_07495"/>
<protein>
    <submittedName>
        <fullName evidence="4">DNA-protecting protein DprA</fullName>
    </submittedName>
</protein>
<evidence type="ECO:0000259" key="2">
    <source>
        <dbReference type="Pfam" id="PF02481"/>
    </source>
</evidence>
<dbReference type="Proteomes" id="UP000593758">
    <property type="component" value="Chromosome"/>
</dbReference>
<dbReference type="Pfam" id="PF17782">
    <property type="entry name" value="WHD_DprA"/>
    <property type="match status" value="1"/>
</dbReference>
<dbReference type="GO" id="GO:0009294">
    <property type="term" value="P:DNA-mediated transformation"/>
    <property type="evidence" value="ECO:0007669"/>
    <property type="project" value="InterPro"/>
</dbReference>
<comment type="similarity">
    <text evidence="1">Belongs to the DprA/Smf family.</text>
</comment>
<dbReference type="NCBIfam" id="TIGR00732">
    <property type="entry name" value="dprA"/>
    <property type="match status" value="1"/>
</dbReference>
<dbReference type="InterPro" id="IPR057666">
    <property type="entry name" value="DrpA_SLOG"/>
</dbReference>
<feature type="domain" description="DprA winged helix" evidence="3">
    <location>
        <begin position="331"/>
        <end position="382"/>
    </location>
</feature>
<dbReference type="Pfam" id="PF02481">
    <property type="entry name" value="DNA_processg_A"/>
    <property type="match status" value="1"/>
</dbReference>